<dbReference type="GO" id="GO:0005794">
    <property type="term" value="C:Golgi apparatus"/>
    <property type="evidence" value="ECO:0007669"/>
    <property type="project" value="TreeGrafter"/>
</dbReference>
<dbReference type="GO" id="GO:0033842">
    <property type="term" value="F:N-acetyl-beta-glucosaminyl-derivative 4-beta-N-acetylgalactosaminyltransferase activity"/>
    <property type="evidence" value="ECO:0007669"/>
    <property type="project" value="TreeGrafter"/>
</dbReference>
<dbReference type="InterPro" id="IPR003859">
    <property type="entry name" value="Galactosyl_T"/>
</dbReference>
<dbReference type="Gene3D" id="3.90.550.10">
    <property type="entry name" value="Spore Coat Polysaccharide Biosynthesis Protein SpsA, Chain A"/>
    <property type="match status" value="1"/>
</dbReference>
<dbReference type="GO" id="GO:0016020">
    <property type="term" value="C:membrane"/>
    <property type="evidence" value="ECO:0007669"/>
    <property type="project" value="GOC"/>
</dbReference>
<dbReference type="GO" id="GO:0008378">
    <property type="term" value="F:galactosyltransferase activity"/>
    <property type="evidence" value="ECO:0007669"/>
    <property type="project" value="TreeGrafter"/>
</dbReference>
<reference evidence="3" key="1">
    <citation type="submission" date="2011-02" db="EMBL/GenBank/DDBJ databases">
        <title>The Genome Sequence of Capsaspora owczarzaki ATCC 30864.</title>
        <authorList>
            <person name="Russ C."/>
            <person name="Cuomo C."/>
            <person name="Burger G."/>
            <person name="Gray M.W."/>
            <person name="Holland P.W.H."/>
            <person name="King N."/>
            <person name="Lang F.B.F."/>
            <person name="Roger A.J."/>
            <person name="Ruiz-Trillo I."/>
            <person name="Young S.K."/>
            <person name="Zeng Q."/>
            <person name="Gargeya S."/>
            <person name="Alvarado L."/>
            <person name="Berlin A."/>
            <person name="Chapman S.B."/>
            <person name="Chen Z."/>
            <person name="Freedman E."/>
            <person name="Gellesch M."/>
            <person name="Goldberg J."/>
            <person name="Griggs A."/>
            <person name="Gujja S."/>
            <person name="Heilman E."/>
            <person name="Heiman D."/>
            <person name="Howarth C."/>
            <person name="Mehta T."/>
            <person name="Neiman D."/>
            <person name="Pearson M."/>
            <person name="Roberts A."/>
            <person name="Saif S."/>
            <person name="Shea T."/>
            <person name="Shenoy N."/>
            <person name="Sisk P."/>
            <person name="Stolte C."/>
            <person name="Sykes S."/>
            <person name="White J."/>
            <person name="Yandava C."/>
            <person name="Haas B."/>
            <person name="Nusbaum C."/>
            <person name="Birren B."/>
        </authorList>
    </citation>
    <scope>NUCLEOTIDE SEQUENCE</scope>
    <source>
        <strain evidence="3">ATCC 30864</strain>
    </source>
</reference>
<dbReference type="Pfam" id="PF13733">
    <property type="entry name" value="Glyco_transf_7N"/>
    <property type="match status" value="1"/>
</dbReference>
<keyword evidence="3" id="KW-1185">Reference proteome</keyword>
<dbReference type="PANTHER" id="PTHR19300:SF57">
    <property type="entry name" value="BETA-1,4-N-ACETYLGALACTOSAMINYLTRANSFERASE"/>
    <property type="match status" value="1"/>
</dbReference>
<evidence type="ECO:0000313" key="2">
    <source>
        <dbReference type="EMBL" id="KJE97477.1"/>
    </source>
</evidence>
<organism evidence="2 3">
    <name type="scientific">Capsaspora owczarzaki (strain ATCC 30864)</name>
    <dbReference type="NCBI Taxonomy" id="595528"/>
    <lineage>
        <taxon>Eukaryota</taxon>
        <taxon>Filasterea</taxon>
        <taxon>Capsaspora</taxon>
    </lineage>
</organism>
<dbReference type="SUPFAM" id="SSF53448">
    <property type="entry name" value="Nucleotide-diphospho-sugar transferases"/>
    <property type="match status" value="1"/>
</dbReference>
<dbReference type="Proteomes" id="UP000008743">
    <property type="component" value="Unassembled WGS sequence"/>
</dbReference>
<dbReference type="EMBL" id="KE346374">
    <property type="protein sequence ID" value="KJE97477.1"/>
    <property type="molecule type" value="Genomic_DNA"/>
</dbReference>
<evidence type="ECO:0000313" key="3">
    <source>
        <dbReference type="Proteomes" id="UP000008743"/>
    </source>
</evidence>
<proteinExistence type="predicted"/>
<dbReference type="InterPro" id="IPR027995">
    <property type="entry name" value="Galactosyl_T_N"/>
</dbReference>
<protein>
    <recommendedName>
        <fullName evidence="1">Galactosyltransferase N-terminal domain-containing protein</fullName>
    </recommendedName>
</protein>
<dbReference type="PRINTS" id="PR02050">
    <property type="entry name" value="B14GALTRFASE"/>
</dbReference>
<dbReference type="PANTHER" id="PTHR19300">
    <property type="entry name" value="BETA-1,4-GALACTOSYLTRANSFERASE"/>
    <property type="match status" value="1"/>
</dbReference>
<dbReference type="AlphaFoldDB" id="A0A0D2W007"/>
<dbReference type="OrthoDB" id="6020664at2759"/>
<evidence type="ECO:0000259" key="1">
    <source>
        <dbReference type="Pfam" id="PF13733"/>
    </source>
</evidence>
<accession>A0A0D2W007</accession>
<gene>
    <name evidence="2" type="ORF">CAOG_007330</name>
</gene>
<feature type="domain" description="Galactosyltransferase N-terminal" evidence="1">
    <location>
        <begin position="115"/>
        <end position="162"/>
    </location>
</feature>
<dbReference type="InterPro" id="IPR029044">
    <property type="entry name" value="Nucleotide-diphossugar_trans"/>
</dbReference>
<sequence>MVALLLDGEQQSDAHIREQLRVKQQHADELSDYVQQLAVEATSFTDESLPTPAQLCTNNTLTLAIVVPFRRRDEHLQVFLPWMRRHLLTEHAVRTQEWSKGKADPLKKPICRFAKFVVVEQADNLPFNRNWLLNIGARYAHETYAADVVALHDVDTLPMDGVSYLTVPPLPLQLSAELDRIGFIPASPHHTGGVNLLQYAQLVSVNGFSNELDDSAEGKNFFKRLQSVGWLHNAKVMNRPPVGEGRFFTLSSRFHNTHSKTIYDDSGLVKSIKGWFSNPLEDVVGPMQADGLSNARSNLKELVEVSEDTVLLRVVPQ</sequence>
<dbReference type="GO" id="GO:0006688">
    <property type="term" value="P:glycosphingolipid biosynthetic process"/>
    <property type="evidence" value="ECO:0007669"/>
    <property type="project" value="TreeGrafter"/>
</dbReference>
<name>A0A0D2W007_CAPO3</name>
<dbReference type="GO" id="GO:0005975">
    <property type="term" value="P:carbohydrate metabolic process"/>
    <property type="evidence" value="ECO:0007669"/>
    <property type="project" value="InterPro"/>
</dbReference>